<dbReference type="Pfam" id="PF04075">
    <property type="entry name" value="F420H2_quin_red"/>
    <property type="match status" value="1"/>
</dbReference>
<dbReference type="InterPro" id="IPR014710">
    <property type="entry name" value="RmlC-like_jellyroll"/>
</dbReference>
<feature type="domain" description="Cupin type-2" evidence="1">
    <location>
        <begin position="33"/>
        <end position="96"/>
    </location>
</feature>
<dbReference type="AlphaFoldDB" id="A0A6G9YLG7"/>
<dbReference type="GO" id="GO:0016491">
    <property type="term" value="F:oxidoreductase activity"/>
    <property type="evidence" value="ECO:0007669"/>
    <property type="project" value="InterPro"/>
</dbReference>
<sequence length="304" mass="34008">MSTDNVGFELPDGTALRVLATDTEPDQLMMELRIPSRGLRPPKHFHPNQVDDIEIVSGRLELFADGKWHELAAGDRFTVEPGQIHTYQNPFNEPAILRSRHAPVDSFGCYLHELALLAESGKLRLRHPMTLIYLASVLVRHDDCLRLADPLSRIAVKALAVVADQVGPSRARRVARFNRQVTNRLVGRWAGSLPPWAVVVHRGRKSGKSYRTPVLARVADGRVLIAVLYGARTDWLRNIAAAGGGELIRSGKRYRLESPAVLDRRDRDTLPPVSRQLFRWFANVFAADLRPIHNGVTTIGRDAH</sequence>
<dbReference type="Gene3D" id="2.60.120.10">
    <property type="entry name" value="Jelly Rolls"/>
    <property type="match status" value="1"/>
</dbReference>
<dbReference type="InterPro" id="IPR011051">
    <property type="entry name" value="RmlC_Cupin_sf"/>
</dbReference>
<accession>A0A6G9YLG7</accession>
<reference evidence="2 3" key="1">
    <citation type="journal article" date="2019" name="ACS Chem. Biol.">
        <title>Identification and Mobilization of a Cryptic Antibiotic Biosynthesis Gene Locus from a Human-Pathogenic Nocardia Isolate.</title>
        <authorList>
            <person name="Herisse M."/>
            <person name="Ishida K."/>
            <person name="Porter J.L."/>
            <person name="Howden B."/>
            <person name="Hertweck C."/>
            <person name="Stinear T.P."/>
            <person name="Pidot S.J."/>
        </authorList>
    </citation>
    <scope>NUCLEOTIDE SEQUENCE [LARGE SCALE GENOMIC DNA]</scope>
    <source>
        <strain evidence="2 3">AUSMDU00012717</strain>
    </source>
</reference>
<dbReference type="InterPro" id="IPR053146">
    <property type="entry name" value="QDO-like"/>
</dbReference>
<dbReference type="PANTHER" id="PTHR36440">
    <property type="entry name" value="PUTATIVE (AFU_ORTHOLOGUE AFUA_8G07350)-RELATED"/>
    <property type="match status" value="1"/>
</dbReference>
<dbReference type="InterPro" id="IPR012349">
    <property type="entry name" value="Split_barrel_FMN-bd"/>
</dbReference>
<keyword evidence="3" id="KW-1185">Reference proteome</keyword>
<dbReference type="InterPro" id="IPR013096">
    <property type="entry name" value="Cupin_2"/>
</dbReference>
<organism evidence="2 3">
    <name type="scientific">Nocardia arthritidis</name>
    <dbReference type="NCBI Taxonomy" id="228602"/>
    <lineage>
        <taxon>Bacteria</taxon>
        <taxon>Bacillati</taxon>
        <taxon>Actinomycetota</taxon>
        <taxon>Actinomycetes</taxon>
        <taxon>Mycobacteriales</taxon>
        <taxon>Nocardiaceae</taxon>
        <taxon>Nocardia</taxon>
    </lineage>
</organism>
<dbReference type="InterPro" id="IPR004378">
    <property type="entry name" value="F420H2_quin_Rdtase"/>
</dbReference>
<dbReference type="Pfam" id="PF07883">
    <property type="entry name" value="Cupin_2"/>
    <property type="match status" value="1"/>
</dbReference>
<dbReference type="KEGG" id="nah:F5544_31390"/>
<dbReference type="Gene3D" id="2.30.110.10">
    <property type="entry name" value="Electron Transport, Fmn-binding Protein, Chain A"/>
    <property type="match status" value="1"/>
</dbReference>
<dbReference type="EMBL" id="CP046172">
    <property type="protein sequence ID" value="QIS14119.1"/>
    <property type="molecule type" value="Genomic_DNA"/>
</dbReference>
<protein>
    <submittedName>
        <fullName evidence="2">Nitroreductase family deazaflavin-dependent oxidoreductase</fullName>
    </submittedName>
</protein>
<evidence type="ECO:0000313" key="2">
    <source>
        <dbReference type="EMBL" id="QIS14119.1"/>
    </source>
</evidence>
<dbReference type="Proteomes" id="UP000503540">
    <property type="component" value="Chromosome"/>
</dbReference>
<proteinExistence type="predicted"/>
<evidence type="ECO:0000259" key="1">
    <source>
        <dbReference type="Pfam" id="PF07883"/>
    </source>
</evidence>
<name>A0A6G9YLG7_9NOCA</name>
<dbReference type="NCBIfam" id="TIGR00026">
    <property type="entry name" value="hi_GC_TIGR00026"/>
    <property type="match status" value="1"/>
</dbReference>
<dbReference type="PANTHER" id="PTHR36440:SF1">
    <property type="entry name" value="PUTATIVE (AFU_ORTHOLOGUE AFUA_8G07350)-RELATED"/>
    <property type="match status" value="1"/>
</dbReference>
<dbReference type="SUPFAM" id="SSF51182">
    <property type="entry name" value="RmlC-like cupins"/>
    <property type="match status" value="1"/>
</dbReference>
<evidence type="ECO:0000313" key="3">
    <source>
        <dbReference type="Proteomes" id="UP000503540"/>
    </source>
</evidence>
<gene>
    <name evidence="2" type="ORF">F5544_31390</name>
</gene>
<dbReference type="RefSeq" id="WP_167476570.1">
    <property type="nucleotide sequence ID" value="NZ_CP046172.1"/>
</dbReference>